<gene>
    <name evidence="1" type="ORF">GCM10011608_40570</name>
</gene>
<evidence type="ECO:0000313" key="1">
    <source>
        <dbReference type="EMBL" id="GGM51522.1"/>
    </source>
</evidence>
<dbReference type="Proteomes" id="UP000608890">
    <property type="component" value="Unassembled WGS sequence"/>
</dbReference>
<reference evidence="1" key="1">
    <citation type="journal article" date="2014" name="Int. J. Syst. Evol. Microbiol.">
        <title>Complete genome sequence of Corynebacterium casei LMG S-19264T (=DSM 44701T), isolated from a smear-ripened cheese.</title>
        <authorList>
            <consortium name="US DOE Joint Genome Institute (JGI-PGF)"/>
            <person name="Walter F."/>
            <person name="Albersmeier A."/>
            <person name="Kalinowski J."/>
            <person name="Ruckert C."/>
        </authorList>
    </citation>
    <scope>NUCLEOTIDE SEQUENCE</scope>
    <source>
        <strain evidence="1">CGMCC 4.7312</strain>
    </source>
</reference>
<organism evidence="1 2">
    <name type="scientific">Micromonospora sonchi</name>
    <dbReference type="NCBI Taxonomy" id="1763543"/>
    <lineage>
        <taxon>Bacteria</taxon>
        <taxon>Bacillati</taxon>
        <taxon>Actinomycetota</taxon>
        <taxon>Actinomycetes</taxon>
        <taxon>Micromonosporales</taxon>
        <taxon>Micromonosporaceae</taxon>
        <taxon>Micromonospora</taxon>
    </lineage>
</organism>
<reference evidence="1" key="2">
    <citation type="submission" date="2020-09" db="EMBL/GenBank/DDBJ databases">
        <authorList>
            <person name="Sun Q."/>
            <person name="Zhou Y."/>
        </authorList>
    </citation>
    <scope>NUCLEOTIDE SEQUENCE</scope>
    <source>
        <strain evidence="1">CGMCC 4.7312</strain>
    </source>
</reference>
<accession>A0A917U334</accession>
<dbReference type="AlphaFoldDB" id="A0A917U334"/>
<sequence>MLTSAAPASAEPVGISATAAATCYGGAVSFPTQTLGVAGTRRLPSASSYYTTSSRCQDINIKFANPEAGNVQVRVCWVSHGTCNSWKTVLMDTAWKVIATDVLDGTRFRVEIYNYRDWTTTFGGQVAY</sequence>
<comment type="caution">
    <text evidence="1">The sequence shown here is derived from an EMBL/GenBank/DDBJ whole genome shotgun (WGS) entry which is preliminary data.</text>
</comment>
<proteinExistence type="predicted"/>
<keyword evidence="2" id="KW-1185">Reference proteome</keyword>
<protein>
    <submittedName>
        <fullName evidence="1">Uncharacterized protein</fullName>
    </submittedName>
</protein>
<evidence type="ECO:0000313" key="2">
    <source>
        <dbReference type="Proteomes" id="UP000608890"/>
    </source>
</evidence>
<name>A0A917U334_9ACTN</name>
<dbReference type="EMBL" id="BMNB01000019">
    <property type="protein sequence ID" value="GGM51522.1"/>
    <property type="molecule type" value="Genomic_DNA"/>
</dbReference>